<feature type="transmembrane region" description="Helical" evidence="1">
    <location>
        <begin position="36"/>
        <end position="54"/>
    </location>
</feature>
<reference evidence="2 3" key="1">
    <citation type="submission" date="2019-09" db="EMBL/GenBank/DDBJ databases">
        <title>Pimelobacter sp. isolated from Paulinella.</title>
        <authorList>
            <person name="Jeong S.E."/>
        </authorList>
    </citation>
    <scope>NUCLEOTIDE SEQUENCE [LARGE SCALE GENOMIC DNA]</scope>
    <source>
        <strain evidence="2 3">Pch-N</strain>
    </source>
</reference>
<feature type="transmembrane region" description="Helical" evidence="1">
    <location>
        <begin position="61"/>
        <end position="80"/>
    </location>
</feature>
<keyword evidence="1" id="KW-0812">Transmembrane</keyword>
<evidence type="ECO:0000313" key="2">
    <source>
        <dbReference type="EMBL" id="KAB2812853.1"/>
    </source>
</evidence>
<dbReference type="AlphaFoldDB" id="A0A7J5E3W1"/>
<accession>A0A7J5E3W1</accession>
<name>A0A7J5E3W1_NOCSI</name>
<keyword evidence="1" id="KW-1133">Transmembrane helix</keyword>
<dbReference type="Proteomes" id="UP000449906">
    <property type="component" value="Unassembled WGS sequence"/>
</dbReference>
<feature type="transmembrane region" description="Helical" evidence="1">
    <location>
        <begin position="92"/>
        <end position="110"/>
    </location>
</feature>
<protein>
    <submittedName>
        <fullName evidence="2">Uncharacterized protein</fullName>
    </submittedName>
</protein>
<evidence type="ECO:0000256" key="1">
    <source>
        <dbReference type="SAM" id="Phobius"/>
    </source>
</evidence>
<dbReference type="RefSeq" id="WP_151580183.1">
    <property type="nucleotide sequence ID" value="NZ_CP182503.1"/>
</dbReference>
<sequence length="132" mass="13338">MSTSTGAARTAAALTALLGLVQLLWAVGLGGHGSTTGALLGPLSLVAAAALARISCLETRLAVVLLSGAQLGLTVLSLTIGLPGQARHAFDLRSLAGLALPLAVLVAIDADRRLRTRRSRSDGTTDGSPYAR</sequence>
<comment type="caution">
    <text evidence="2">The sequence shown here is derived from an EMBL/GenBank/DDBJ whole genome shotgun (WGS) entry which is preliminary data.</text>
</comment>
<evidence type="ECO:0000313" key="3">
    <source>
        <dbReference type="Proteomes" id="UP000449906"/>
    </source>
</evidence>
<dbReference type="EMBL" id="WBVM01000001">
    <property type="protein sequence ID" value="KAB2812853.1"/>
    <property type="molecule type" value="Genomic_DNA"/>
</dbReference>
<gene>
    <name evidence="2" type="ORF">F9L07_14095</name>
</gene>
<keyword evidence="1" id="KW-0472">Membrane</keyword>
<proteinExistence type="predicted"/>
<organism evidence="2 3">
    <name type="scientific">Nocardioides simplex</name>
    <name type="common">Arthrobacter simplex</name>
    <dbReference type="NCBI Taxonomy" id="2045"/>
    <lineage>
        <taxon>Bacteria</taxon>
        <taxon>Bacillati</taxon>
        <taxon>Actinomycetota</taxon>
        <taxon>Actinomycetes</taxon>
        <taxon>Propionibacteriales</taxon>
        <taxon>Nocardioidaceae</taxon>
        <taxon>Pimelobacter</taxon>
    </lineage>
</organism>